<accession>A0A9X1I738</accession>
<dbReference type="AlphaFoldDB" id="A0A9X1I738"/>
<dbReference type="Pfam" id="PF09413">
    <property type="entry name" value="DUF2007"/>
    <property type="match status" value="1"/>
</dbReference>
<comment type="caution">
    <text evidence="2">The sequence shown here is derived from an EMBL/GenBank/DDBJ whole genome shotgun (WGS) entry which is preliminary data.</text>
</comment>
<reference evidence="2" key="1">
    <citation type="submission" date="2021-10" db="EMBL/GenBank/DDBJ databases">
        <title>Tamlana sargassums sp. nov., and Tamlana laminarinivorans sp. nov., two new bacteria isolated from the brown alga.</title>
        <authorList>
            <person name="Li J."/>
        </authorList>
    </citation>
    <scope>NUCLEOTIDE SEQUENCE</scope>
    <source>
        <strain evidence="2">62-3</strain>
    </source>
</reference>
<dbReference type="Proteomes" id="UP001139286">
    <property type="component" value="Unassembled WGS sequence"/>
</dbReference>
<feature type="domain" description="DUF2007" evidence="1">
    <location>
        <begin position="5"/>
        <end position="63"/>
    </location>
</feature>
<proteinExistence type="predicted"/>
<dbReference type="EMBL" id="JAJAPX010000005">
    <property type="protein sequence ID" value="MCB4809057.1"/>
    <property type="molecule type" value="Genomic_DNA"/>
</dbReference>
<evidence type="ECO:0000313" key="2">
    <source>
        <dbReference type="EMBL" id="MCB4809057.1"/>
    </source>
</evidence>
<evidence type="ECO:0000313" key="3">
    <source>
        <dbReference type="Proteomes" id="UP001139286"/>
    </source>
</evidence>
<sequence length="78" mass="8903">MSNYIKVYSGNFIDVQRIFNELEKENICAVIKDESESGRLAGFGSSILGFQEIHVHKDELDRAVLTVQEYASEEEYQA</sequence>
<gene>
    <name evidence="2" type="ORF">LG651_12435</name>
</gene>
<dbReference type="RefSeq" id="WP_226696439.1">
    <property type="nucleotide sequence ID" value="NZ_JAJAPX010000005.1"/>
</dbReference>
<keyword evidence="3" id="KW-1185">Reference proteome</keyword>
<protein>
    <submittedName>
        <fullName evidence="2">DUF2007 domain-containing protein</fullName>
    </submittedName>
</protein>
<name>A0A9X1I738_9FLAO</name>
<evidence type="ECO:0000259" key="1">
    <source>
        <dbReference type="Pfam" id="PF09413"/>
    </source>
</evidence>
<organism evidence="2 3">
    <name type="scientific">Neotamlana sargassicola</name>
    <dbReference type="NCBI Taxonomy" id="2883125"/>
    <lineage>
        <taxon>Bacteria</taxon>
        <taxon>Pseudomonadati</taxon>
        <taxon>Bacteroidota</taxon>
        <taxon>Flavobacteriia</taxon>
        <taxon>Flavobacteriales</taxon>
        <taxon>Flavobacteriaceae</taxon>
        <taxon>Neotamlana</taxon>
    </lineage>
</organism>
<dbReference type="InterPro" id="IPR018551">
    <property type="entry name" value="DUF2007"/>
</dbReference>